<keyword evidence="6" id="KW-0677">Repeat</keyword>
<dbReference type="FunFam" id="1.20.1280.290:FF:000002">
    <property type="entry name" value="Bidirectional sugar transporter SWEET"/>
    <property type="match status" value="1"/>
</dbReference>
<gene>
    <name evidence="10" type="ORF">TIFTF001_003257</name>
</gene>
<evidence type="ECO:0000256" key="3">
    <source>
        <dbReference type="ARBA" id="ARBA00022448"/>
    </source>
</evidence>
<feature type="transmembrane region" description="Helical" evidence="9">
    <location>
        <begin position="185"/>
        <end position="207"/>
    </location>
</feature>
<dbReference type="GO" id="GO:0012505">
    <property type="term" value="C:endomembrane system"/>
    <property type="evidence" value="ECO:0007669"/>
    <property type="project" value="UniProtKB-SubCell"/>
</dbReference>
<feature type="transmembrane region" description="Helical" evidence="9">
    <location>
        <begin position="6"/>
        <end position="24"/>
    </location>
</feature>
<keyword evidence="5 9" id="KW-0812">Transmembrane</keyword>
<dbReference type="Proteomes" id="UP001187192">
    <property type="component" value="Unassembled WGS sequence"/>
</dbReference>
<dbReference type="GO" id="GO:0005886">
    <property type="term" value="C:plasma membrane"/>
    <property type="evidence" value="ECO:0007669"/>
    <property type="project" value="UniProtKB-SubCell"/>
</dbReference>
<dbReference type="Gene3D" id="1.20.1280.290">
    <property type="match status" value="2"/>
</dbReference>
<feature type="transmembrane region" description="Helical" evidence="9">
    <location>
        <begin position="45"/>
        <end position="64"/>
    </location>
</feature>
<sequence>MVSAEAARTVVGIIGNIIALFFFLSPAPTFVRIWKKGAVEQYSPIPYLATLINCMLWTLYALPVVQPGSLLVLTISATGLVIEIVYIILFLTFSDKKMRLKVLLAVLVEIMFTALLAFLTLTLVPTRSKRATIVGILCIFSSTVMYSSPLAILSVEFMPFYLSLATFVNGLVWTAYALIRLNPIIIVPNGLGALFGLTQLILYALYYKSTKRLTAARKEKDIQVSMSMVVVVNEAEGEAKKTHISLQNESEKNGI</sequence>
<keyword evidence="7 9" id="KW-1133">Transmembrane helix</keyword>
<accession>A0AA87ZYL2</accession>
<keyword evidence="3 9" id="KW-0813">Transport</keyword>
<evidence type="ECO:0000256" key="6">
    <source>
        <dbReference type="ARBA" id="ARBA00022737"/>
    </source>
</evidence>
<feature type="transmembrane region" description="Helical" evidence="9">
    <location>
        <begin position="70"/>
        <end position="91"/>
    </location>
</feature>
<evidence type="ECO:0000256" key="1">
    <source>
        <dbReference type="ARBA" id="ARBA00004127"/>
    </source>
</evidence>
<comment type="function">
    <text evidence="9">Mediates both low-affinity uptake and efflux of sugar across the membrane.</text>
</comment>
<evidence type="ECO:0000256" key="4">
    <source>
        <dbReference type="ARBA" id="ARBA00022597"/>
    </source>
</evidence>
<evidence type="ECO:0000313" key="11">
    <source>
        <dbReference type="Proteomes" id="UP001187192"/>
    </source>
</evidence>
<evidence type="ECO:0000256" key="7">
    <source>
        <dbReference type="ARBA" id="ARBA00022989"/>
    </source>
</evidence>
<comment type="subcellular location">
    <subcellularLocation>
        <location evidence="9">Cell membrane</location>
        <topology evidence="9">Multi-pass membrane protein</topology>
    </subcellularLocation>
    <subcellularLocation>
        <location evidence="1">Endomembrane system</location>
        <topology evidence="1">Multi-pass membrane protein</topology>
    </subcellularLocation>
</comment>
<dbReference type="PANTHER" id="PTHR10791:SF130">
    <property type="entry name" value="BIDIRECTIONAL SUGAR TRANSPORTER SWEET6-RELATED"/>
    <property type="match status" value="1"/>
</dbReference>
<evidence type="ECO:0000256" key="2">
    <source>
        <dbReference type="ARBA" id="ARBA00007809"/>
    </source>
</evidence>
<keyword evidence="11" id="KW-1185">Reference proteome</keyword>
<evidence type="ECO:0000256" key="9">
    <source>
        <dbReference type="RuleBase" id="RU910715"/>
    </source>
</evidence>
<dbReference type="InterPro" id="IPR047664">
    <property type="entry name" value="SWEET"/>
</dbReference>
<proteinExistence type="inferred from homology"/>
<organism evidence="10 11">
    <name type="scientific">Ficus carica</name>
    <name type="common">Common fig</name>
    <dbReference type="NCBI Taxonomy" id="3494"/>
    <lineage>
        <taxon>Eukaryota</taxon>
        <taxon>Viridiplantae</taxon>
        <taxon>Streptophyta</taxon>
        <taxon>Embryophyta</taxon>
        <taxon>Tracheophyta</taxon>
        <taxon>Spermatophyta</taxon>
        <taxon>Magnoliopsida</taxon>
        <taxon>eudicotyledons</taxon>
        <taxon>Gunneridae</taxon>
        <taxon>Pentapetalae</taxon>
        <taxon>rosids</taxon>
        <taxon>fabids</taxon>
        <taxon>Rosales</taxon>
        <taxon>Moraceae</taxon>
        <taxon>Ficeae</taxon>
        <taxon>Ficus</taxon>
    </lineage>
</organism>
<feature type="transmembrane region" description="Helical" evidence="9">
    <location>
        <begin position="103"/>
        <end position="125"/>
    </location>
</feature>
<comment type="caution">
    <text evidence="10">The sequence shown here is derived from an EMBL/GenBank/DDBJ whole genome shotgun (WGS) entry which is preliminary data.</text>
</comment>
<feature type="transmembrane region" description="Helical" evidence="9">
    <location>
        <begin position="160"/>
        <end position="179"/>
    </location>
</feature>
<dbReference type="FunFam" id="1.20.1280.290:FF:000001">
    <property type="entry name" value="Bidirectional sugar transporter SWEET"/>
    <property type="match status" value="1"/>
</dbReference>
<dbReference type="InterPro" id="IPR004316">
    <property type="entry name" value="SWEET_rpt"/>
</dbReference>
<dbReference type="PANTHER" id="PTHR10791">
    <property type="entry name" value="RAG1-ACTIVATING PROTEIN 1"/>
    <property type="match status" value="1"/>
</dbReference>
<evidence type="ECO:0000256" key="5">
    <source>
        <dbReference type="ARBA" id="ARBA00022692"/>
    </source>
</evidence>
<feature type="transmembrane region" description="Helical" evidence="9">
    <location>
        <begin position="131"/>
        <end position="153"/>
    </location>
</feature>
<reference evidence="10" key="1">
    <citation type="submission" date="2023-07" db="EMBL/GenBank/DDBJ databases">
        <title>draft genome sequence of fig (Ficus carica).</title>
        <authorList>
            <person name="Takahashi T."/>
            <person name="Nishimura K."/>
        </authorList>
    </citation>
    <scope>NUCLEOTIDE SEQUENCE</scope>
</reference>
<dbReference type="GO" id="GO:0051119">
    <property type="term" value="F:sugar transmembrane transporter activity"/>
    <property type="evidence" value="ECO:0007669"/>
    <property type="project" value="InterPro"/>
</dbReference>
<dbReference type="Pfam" id="PF03083">
    <property type="entry name" value="MtN3_slv"/>
    <property type="match status" value="2"/>
</dbReference>
<protein>
    <recommendedName>
        <fullName evidence="9">Bidirectional sugar transporter SWEET</fullName>
    </recommendedName>
</protein>
<evidence type="ECO:0000313" key="10">
    <source>
        <dbReference type="EMBL" id="GMN31446.1"/>
    </source>
</evidence>
<evidence type="ECO:0000256" key="8">
    <source>
        <dbReference type="ARBA" id="ARBA00023136"/>
    </source>
</evidence>
<keyword evidence="4 9" id="KW-0762">Sugar transport</keyword>
<keyword evidence="8 9" id="KW-0472">Membrane</keyword>
<dbReference type="GO" id="GO:0051260">
    <property type="term" value="P:protein homooligomerization"/>
    <property type="evidence" value="ECO:0007669"/>
    <property type="project" value="UniProtKB-ARBA"/>
</dbReference>
<name>A0AA87ZYL2_FICCA</name>
<comment type="similarity">
    <text evidence="2 9">Belongs to the SWEET sugar transporter family.</text>
</comment>
<dbReference type="EMBL" id="BTGU01000003">
    <property type="protein sequence ID" value="GMN31446.1"/>
    <property type="molecule type" value="Genomic_DNA"/>
</dbReference>
<dbReference type="AlphaFoldDB" id="A0AA87ZYL2"/>